<dbReference type="PANTHER" id="PTHR48101">
    <property type="entry name" value="METHYLMALONYL-COA MUTASE, MITOCHONDRIAL-RELATED"/>
    <property type="match status" value="1"/>
</dbReference>
<keyword evidence="2" id="KW-0846">Cobalamin</keyword>
<evidence type="ECO:0000256" key="1">
    <source>
        <dbReference type="ARBA" id="ARBA00001922"/>
    </source>
</evidence>
<keyword evidence="4" id="KW-0413">Isomerase</keyword>
<evidence type="ECO:0000259" key="6">
    <source>
        <dbReference type="PROSITE" id="PS51332"/>
    </source>
</evidence>
<dbReference type="GO" id="GO:0046872">
    <property type="term" value="F:metal ion binding"/>
    <property type="evidence" value="ECO:0007669"/>
    <property type="project" value="UniProtKB-KW"/>
</dbReference>
<dbReference type="PANTHER" id="PTHR48101:SF1">
    <property type="entry name" value="METHYLMALONYL-COA MUTASE, LARGE SUBUNIT"/>
    <property type="match status" value="1"/>
</dbReference>
<evidence type="ECO:0000256" key="3">
    <source>
        <dbReference type="ARBA" id="ARBA00022723"/>
    </source>
</evidence>
<dbReference type="NCBIfam" id="TIGR00640">
    <property type="entry name" value="acid_CoA_mut_C"/>
    <property type="match status" value="1"/>
</dbReference>
<proteinExistence type="predicted"/>
<keyword evidence="3" id="KW-0479">Metal-binding</keyword>
<evidence type="ECO:0000256" key="4">
    <source>
        <dbReference type="ARBA" id="ARBA00023235"/>
    </source>
</evidence>
<reference evidence="7" key="1">
    <citation type="submission" date="2020-05" db="EMBL/GenBank/DDBJ databases">
        <authorList>
            <person name="Chiriac C."/>
            <person name="Salcher M."/>
            <person name="Ghai R."/>
            <person name="Kavagutti S V."/>
        </authorList>
    </citation>
    <scope>NUCLEOTIDE SEQUENCE</scope>
</reference>
<evidence type="ECO:0000256" key="5">
    <source>
        <dbReference type="ARBA" id="ARBA00023285"/>
    </source>
</evidence>
<dbReference type="SUPFAM" id="SSF52242">
    <property type="entry name" value="Cobalamin (vitamin B12)-binding domain"/>
    <property type="match status" value="1"/>
</dbReference>
<dbReference type="AlphaFoldDB" id="A0A6J7CQQ2"/>
<evidence type="ECO:0000313" key="7">
    <source>
        <dbReference type="EMBL" id="CAB4860171.1"/>
    </source>
</evidence>
<protein>
    <submittedName>
        <fullName evidence="7">Unannotated protein</fullName>
    </submittedName>
</protein>
<evidence type="ECO:0000256" key="2">
    <source>
        <dbReference type="ARBA" id="ARBA00022628"/>
    </source>
</evidence>
<organism evidence="7">
    <name type="scientific">freshwater metagenome</name>
    <dbReference type="NCBI Taxonomy" id="449393"/>
    <lineage>
        <taxon>unclassified sequences</taxon>
        <taxon>metagenomes</taxon>
        <taxon>ecological metagenomes</taxon>
    </lineage>
</organism>
<dbReference type="GO" id="GO:0016853">
    <property type="term" value="F:isomerase activity"/>
    <property type="evidence" value="ECO:0007669"/>
    <property type="project" value="UniProtKB-KW"/>
</dbReference>
<dbReference type="GO" id="GO:0031419">
    <property type="term" value="F:cobalamin binding"/>
    <property type="evidence" value="ECO:0007669"/>
    <property type="project" value="UniProtKB-KW"/>
</dbReference>
<dbReference type="InterPro" id="IPR006159">
    <property type="entry name" value="Acid_CoA_mut_C"/>
</dbReference>
<keyword evidence="5" id="KW-0170">Cobalt</keyword>
<accession>A0A6J7CQQ2</accession>
<dbReference type="EMBL" id="CAFBLQ010000011">
    <property type="protein sequence ID" value="CAB4860171.1"/>
    <property type="molecule type" value="Genomic_DNA"/>
</dbReference>
<name>A0A6J7CQQ2_9ZZZZ</name>
<feature type="domain" description="B12-binding" evidence="6">
    <location>
        <begin position="9"/>
        <end position="144"/>
    </location>
</feature>
<dbReference type="Pfam" id="PF02310">
    <property type="entry name" value="B12-binding"/>
    <property type="match status" value="1"/>
</dbReference>
<gene>
    <name evidence="7" type="ORF">UFOPK3423_00183</name>
</gene>
<dbReference type="InterPro" id="IPR006158">
    <property type="entry name" value="Cobalamin-bd"/>
</dbReference>
<dbReference type="PROSITE" id="PS51332">
    <property type="entry name" value="B12_BINDING"/>
    <property type="match status" value="1"/>
</dbReference>
<dbReference type="Gene3D" id="3.40.50.280">
    <property type="entry name" value="Cobalamin-binding domain"/>
    <property type="match status" value="1"/>
</dbReference>
<comment type="cofactor">
    <cofactor evidence="1">
        <name>adenosylcob(III)alamin</name>
        <dbReference type="ChEBI" id="CHEBI:18408"/>
    </cofactor>
</comment>
<sequence length="147" mass="15917">MSQTLNGRKIRALVTVLGLDQHEAGALAVSRMLRDAGIEVIYIGRFTLPETIAEVAFQEDVDVVGISAHSWEFLYYARELADLLGAEDLPIPTVVGGSIVTEADRLQALEAGITEVVLAGATEQEIVEAFVRLADPEARRALKTADR</sequence>
<dbReference type="InterPro" id="IPR036724">
    <property type="entry name" value="Cobalamin-bd_sf"/>
</dbReference>